<dbReference type="AlphaFoldDB" id="A0AAD2HTP0"/>
<dbReference type="EMBL" id="CAVNYO010000096">
    <property type="protein sequence ID" value="CAK5265649.1"/>
    <property type="molecule type" value="Genomic_DNA"/>
</dbReference>
<keyword evidence="4" id="KW-1185">Reference proteome</keyword>
<reference evidence="3" key="1">
    <citation type="submission" date="2023-11" db="EMBL/GenBank/DDBJ databases">
        <authorList>
            <person name="De Vega J J."/>
            <person name="De Vega J J."/>
        </authorList>
    </citation>
    <scope>NUCLEOTIDE SEQUENCE</scope>
</reference>
<evidence type="ECO:0000256" key="1">
    <source>
        <dbReference type="SAM" id="MobiDB-lite"/>
    </source>
</evidence>
<comment type="caution">
    <text evidence="3">The sequence shown here is derived from an EMBL/GenBank/DDBJ whole genome shotgun (WGS) entry which is preliminary data.</text>
</comment>
<dbReference type="EMBL" id="CAVNYO010000440">
    <property type="protein sequence ID" value="CAK5280894.1"/>
    <property type="molecule type" value="Genomic_DNA"/>
</dbReference>
<accession>A0AAD2HTP0</accession>
<evidence type="ECO:0000313" key="4">
    <source>
        <dbReference type="Proteomes" id="UP001295794"/>
    </source>
</evidence>
<protein>
    <submittedName>
        <fullName evidence="3">Uncharacterized protein</fullName>
    </submittedName>
</protein>
<sequence>MILTDRNQTPTSDRQTITWKLNIGPCDEAGPRDASPAATTPCGERSLWVPRSHLGPDGA</sequence>
<gene>
    <name evidence="3" type="ORF">MYCIT1_LOCUS31611</name>
    <name evidence="2" type="ORF">MYCIT1_LOCUS6800</name>
</gene>
<evidence type="ECO:0000313" key="3">
    <source>
        <dbReference type="EMBL" id="CAK5280894.1"/>
    </source>
</evidence>
<evidence type="ECO:0000313" key="2">
    <source>
        <dbReference type="EMBL" id="CAK5265649.1"/>
    </source>
</evidence>
<dbReference type="Proteomes" id="UP001295794">
    <property type="component" value="Unassembled WGS sequence"/>
</dbReference>
<feature type="region of interest" description="Disordered" evidence="1">
    <location>
        <begin position="23"/>
        <end position="59"/>
    </location>
</feature>
<organism evidence="3 4">
    <name type="scientific">Mycena citricolor</name>
    <dbReference type="NCBI Taxonomy" id="2018698"/>
    <lineage>
        <taxon>Eukaryota</taxon>
        <taxon>Fungi</taxon>
        <taxon>Dikarya</taxon>
        <taxon>Basidiomycota</taxon>
        <taxon>Agaricomycotina</taxon>
        <taxon>Agaricomycetes</taxon>
        <taxon>Agaricomycetidae</taxon>
        <taxon>Agaricales</taxon>
        <taxon>Marasmiineae</taxon>
        <taxon>Mycenaceae</taxon>
        <taxon>Mycena</taxon>
    </lineage>
</organism>
<proteinExistence type="predicted"/>
<name>A0AAD2HTP0_9AGAR</name>